<evidence type="ECO:0000256" key="1">
    <source>
        <dbReference type="SAM" id="MobiDB-lite"/>
    </source>
</evidence>
<evidence type="ECO:0000313" key="2">
    <source>
        <dbReference type="EMBL" id="GAA3534400.1"/>
    </source>
</evidence>
<protein>
    <submittedName>
        <fullName evidence="2">DUF3558 domain-containing protein</fullName>
    </submittedName>
</protein>
<dbReference type="Proteomes" id="UP001500689">
    <property type="component" value="Unassembled WGS sequence"/>
</dbReference>
<reference evidence="3" key="1">
    <citation type="journal article" date="2019" name="Int. J. Syst. Evol. Microbiol.">
        <title>The Global Catalogue of Microorganisms (GCM) 10K type strain sequencing project: providing services to taxonomists for standard genome sequencing and annotation.</title>
        <authorList>
            <consortium name="The Broad Institute Genomics Platform"/>
            <consortium name="The Broad Institute Genome Sequencing Center for Infectious Disease"/>
            <person name="Wu L."/>
            <person name="Ma J."/>
        </authorList>
    </citation>
    <scope>NUCLEOTIDE SEQUENCE [LARGE SCALE GENOMIC DNA]</scope>
    <source>
        <strain evidence="3">JCM 16898</strain>
    </source>
</reference>
<organism evidence="2 3">
    <name type="scientific">Amycolatopsis ultiminotia</name>
    <dbReference type="NCBI Taxonomy" id="543629"/>
    <lineage>
        <taxon>Bacteria</taxon>
        <taxon>Bacillati</taxon>
        <taxon>Actinomycetota</taxon>
        <taxon>Actinomycetes</taxon>
        <taxon>Pseudonocardiales</taxon>
        <taxon>Pseudonocardiaceae</taxon>
        <taxon>Amycolatopsis</taxon>
    </lineage>
</organism>
<name>A0ABP6VI49_9PSEU</name>
<dbReference type="EMBL" id="BAAAZN010000003">
    <property type="protein sequence ID" value="GAA3534400.1"/>
    <property type="molecule type" value="Genomic_DNA"/>
</dbReference>
<gene>
    <name evidence="2" type="ORF">GCM10022222_17420</name>
</gene>
<proteinExistence type="predicted"/>
<accession>A0ABP6VI49</accession>
<evidence type="ECO:0000313" key="3">
    <source>
        <dbReference type="Proteomes" id="UP001500689"/>
    </source>
</evidence>
<dbReference type="InterPro" id="IPR024520">
    <property type="entry name" value="DUF3558"/>
</dbReference>
<comment type="caution">
    <text evidence="2">The sequence shown here is derived from an EMBL/GenBank/DDBJ whole genome shotgun (WGS) entry which is preliminary data.</text>
</comment>
<dbReference type="Pfam" id="PF12079">
    <property type="entry name" value="DUF3558"/>
    <property type="match status" value="1"/>
</dbReference>
<keyword evidence="3" id="KW-1185">Reference proteome</keyword>
<feature type="region of interest" description="Disordered" evidence="1">
    <location>
        <begin position="32"/>
        <end position="70"/>
    </location>
</feature>
<dbReference type="RefSeq" id="WP_344857339.1">
    <property type="nucleotide sequence ID" value="NZ_BAAAZN010000003.1"/>
</dbReference>
<sequence length="204" mass="20848">MEPEQHMPYRTARLAAGAVAVLGLLTACSGETGGTAEPPASTSASPGGNSGAPKVPASLPTQQLISDPCSALGPDDATKVGFKSPGELDTSQQLPICHWTSPRTSGNQVAIGPLTPNKNGLSDTYALKPKQAYFEPTTVEGYPGVYASQSDARTRGSCALTVGVTDQLAVVVTLTITEGPNKADPCTLTARVAAAMIDHLKTAS</sequence>